<evidence type="ECO:0000313" key="4">
    <source>
        <dbReference type="EMBL" id="KAK9139899.1"/>
    </source>
</evidence>
<evidence type="ECO:0000259" key="3">
    <source>
        <dbReference type="Pfam" id="PF04927"/>
    </source>
</evidence>
<evidence type="ECO:0000313" key="5">
    <source>
        <dbReference type="Proteomes" id="UP001419268"/>
    </source>
</evidence>
<organism evidence="4 5">
    <name type="scientific">Stephania cephalantha</name>
    <dbReference type="NCBI Taxonomy" id="152367"/>
    <lineage>
        <taxon>Eukaryota</taxon>
        <taxon>Viridiplantae</taxon>
        <taxon>Streptophyta</taxon>
        <taxon>Embryophyta</taxon>
        <taxon>Tracheophyta</taxon>
        <taxon>Spermatophyta</taxon>
        <taxon>Magnoliopsida</taxon>
        <taxon>Ranunculales</taxon>
        <taxon>Menispermaceae</taxon>
        <taxon>Menispermoideae</taxon>
        <taxon>Cissampelideae</taxon>
        <taxon>Stephania</taxon>
    </lineage>
</organism>
<reference evidence="4 5" key="1">
    <citation type="submission" date="2024-01" db="EMBL/GenBank/DDBJ databases">
        <title>Genome assemblies of Stephania.</title>
        <authorList>
            <person name="Yang L."/>
        </authorList>
    </citation>
    <scope>NUCLEOTIDE SEQUENCE [LARGE SCALE GENOMIC DNA]</scope>
    <source>
        <strain evidence="4">JXDWG</strain>
        <tissue evidence="4">Leaf</tissue>
    </source>
</reference>
<comment type="caution">
    <text evidence="4">The sequence shown here is derived from an EMBL/GenBank/DDBJ whole genome shotgun (WGS) entry which is preliminary data.</text>
</comment>
<dbReference type="AlphaFoldDB" id="A0AAP0PEG7"/>
<gene>
    <name evidence="4" type="ORF">Scep_009580</name>
</gene>
<evidence type="ECO:0000256" key="1">
    <source>
        <dbReference type="ARBA" id="ARBA00010733"/>
    </source>
</evidence>
<dbReference type="Pfam" id="PF04927">
    <property type="entry name" value="SMP"/>
    <property type="match status" value="1"/>
</dbReference>
<proteinExistence type="inferred from homology"/>
<dbReference type="InterPro" id="IPR042971">
    <property type="entry name" value="LEA_SMP"/>
</dbReference>
<evidence type="ECO:0000256" key="2">
    <source>
        <dbReference type="ARBA" id="ARBA00022737"/>
    </source>
</evidence>
<dbReference type="InterPro" id="IPR007011">
    <property type="entry name" value="LEA_SMP_dom"/>
</dbReference>
<feature type="domain" description="SMP" evidence="3">
    <location>
        <begin position="44"/>
        <end position="75"/>
    </location>
</feature>
<accession>A0AAP0PEG7</accession>
<dbReference type="EMBL" id="JBBNAG010000004">
    <property type="protein sequence ID" value="KAK9139899.1"/>
    <property type="molecule type" value="Genomic_DNA"/>
</dbReference>
<keyword evidence="2" id="KW-0677">Repeat</keyword>
<protein>
    <recommendedName>
        <fullName evidence="3">SMP domain-containing protein</fullName>
    </recommendedName>
</protein>
<comment type="similarity">
    <text evidence="1">Belongs to the LEA type SMP family.</text>
</comment>
<sequence length="75" mass="7540">MRTGSGAAGGLVYIPQTAGTTASGIGAEVQSAAAWNAQRFARRTLSDVLMGAKSKLVADKVVTGEDAEAVIGAEM</sequence>
<dbReference type="PANTHER" id="PTHR31174:SF31">
    <property type="entry name" value="LATE EMBRYOGENESIS ABUNDANT PROTEIN 3"/>
    <property type="match status" value="1"/>
</dbReference>
<dbReference type="Proteomes" id="UP001419268">
    <property type="component" value="Unassembled WGS sequence"/>
</dbReference>
<dbReference type="PANTHER" id="PTHR31174">
    <property type="entry name" value="SEED MATURATION FAMILY PROTEIN"/>
    <property type="match status" value="1"/>
</dbReference>
<name>A0AAP0PEG7_9MAGN</name>
<keyword evidence="5" id="KW-1185">Reference proteome</keyword>